<dbReference type="Gene3D" id="2.40.50.140">
    <property type="entry name" value="Nucleic acid-binding proteins"/>
    <property type="match status" value="1"/>
</dbReference>
<dbReference type="CDD" id="cd22525">
    <property type="entry name" value="KH-I_Rrp4_eukar"/>
    <property type="match status" value="1"/>
</dbReference>
<evidence type="ECO:0000256" key="2">
    <source>
        <dbReference type="ARBA" id="ARBA00009155"/>
    </source>
</evidence>
<protein>
    <submittedName>
        <fullName evidence="14">CSON001419 protein</fullName>
    </submittedName>
</protein>
<dbReference type="GO" id="GO:0000178">
    <property type="term" value="C:exosome (RNase complex)"/>
    <property type="evidence" value="ECO:0007669"/>
    <property type="project" value="UniProtKB-KW"/>
</dbReference>
<dbReference type="InterPro" id="IPR009057">
    <property type="entry name" value="Homeodomain-like_sf"/>
</dbReference>
<dbReference type="CDD" id="cd22343">
    <property type="entry name" value="PDDEXK_lambda_exonuclease-like"/>
    <property type="match status" value="1"/>
</dbReference>
<dbReference type="PROSITE" id="PS00027">
    <property type="entry name" value="HOMEOBOX_1"/>
    <property type="match status" value="1"/>
</dbReference>
<dbReference type="GO" id="GO:0003677">
    <property type="term" value="F:DNA binding"/>
    <property type="evidence" value="ECO:0007669"/>
    <property type="project" value="UniProtKB-UniRule"/>
</dbReference>
<dbReference type="Pfam" id="PF15985">
    <property type="entry name" value="KH_6"/>
    <property type="match status" value="1"/>
</dbReference>
<dbReference type="InterPro" id="IPR004088">
    <property type="entry name" value="KH_dom_type_1"/>
</dbReference>
<dbReference type="EMBL" id="UFQT01001210">
    <property type="protein sequence ID" value="SSX29518.1"/>
    <property type="molecule type" value="Genomic_DNA"/>
</dbReference>
<evidence type="ECO:0000256" key="5">
    <source>
        <dbReference type="ARBA" id="ARBA00022737"/>
    </source>
</evidence>
<sequence>MAPVIQLIEKYEMAFASNLPAVSAKMLQNYFLRAENFEEDAKENYDDKNIGYVQLLREDKKCSILGKVVIEIERVPDYFSQKVVIDENKHEIESSCCEICAKDACTHAIAFLFWLHRKSEKRVKEGDEDICFWMESQLEYELGQYVVPIQQILALGEKPDKVPELGPDPDTFVQDIVKMIKKKNIECPLGRYMCKKKKFNLTSVHELVLDATQFKRSWPEFYKIASEALNSDARKDIREKTKYRYNDPTFYLEIRYGRISSSKVYECMSKEIPFDQLYNTIMGFHKEDDTTEMNRKRKIELNIRQQLEFFAKCQYENSGLFIDPEFPLIIAIPDGICDTHIVEIKCPETDKDMSRYINDKEQLTPKYYTEMQVQMYVSGKDASVVCVADPKFEENKNIYIQTVALDKEYARNAMTKAQEYWRNFIFPYELTKWCAEREDSKWGKLPSLDDLKYLDPKSDKGKVIDSQEITISEPTIANGNGSTIFFPCRGHGTYSEDSTYIKASVAGVMEKVNKLISIKPLKSRYVGEIGDVVVARVLEVQQKRWKVDTNSRLDSALLLSSINLPGGELRRRGVEDEQSMRKYLQEGDLISAEVQNVMSDGTLSLHTRSLKYGKLGQGILVKVFPSLVKRRKTHFHNLPCGASIILGNNGYIWISPTVPTENENTGGFTQNLKEVIPKADREVIARLKNCVLALAKCKMILFDTSILYAFEESMKYEIHELLNQEAILDVALATKHRFATLLHNWHNVQGHEIHISEDETITRVSKYNSNGEEALNFEGNFLNVKALNFRANSCNIKLFPKNLFEKFPVLETLLMNAVHLEQISEGVFQHGENIKNLYLERNRLTSLVKGTFTGAESLESLKLSKNNISVIESGSFDGIPNLKSLELNRNDIKILEHDTFQDLKALETIDLSFNQIENVPNQIFASCTHLKMIKLFKNQLKTFDINLPSDLNFCYLNVDNNSINYFSLTFNQLNEVTETDDCTSHGIHAAHNLIESFYVPKESMAVNLIAVNGNLLNDIGNITKISGLKKLDISGNSGIETLTVLKDAKNLQALSLSNMGLTQLDRDIFVHLNSLTELDLSKNLLKNLDFDAFDDGLTEFYKLQLQKNKLKEFDVQKLLKKFPNIAYLNIKNNNLTESQITFHFMLFKIHAVSTESLQTDLSDDENAEIDIEDRSSPESNSDAIVRYHFTPNSMRNQEILVSTSSDISNCTITKGRKPRRRRTAFTHTQLAYLERKFRCQKYLSVADRSDVADALNLSETQVKTWYQNRRTKWKRQNQLRLEQLRHQASLEKEYAATDGQSAIQCCPTSNYGPNPCNFLSSAAAAAIFRNVTYVHGGCQL</sequence>
<dbReference type="InterPro" id="IPR019080">
    <property type="entry name" value="YqaJ_viral_recombinase"/>
</dbReference>
<dbReference type="GO" id="GO:0003723">
    <property type="term" value="F:RNA binding"/>
    <property type="evidence" value="ECO:0007669"/>
    <property type="project" value="UniProtKB-KW"/>
</dbReference>
<keyword evidence="7" id="KW-0694">RNA-binding</keyword>
<evidence type="ECO:0000256" key="3">
    <source>
        <dbReference type="ARBA" id="ARBA00022552"/>
    </source>
</evidence>
<dbReference type="SUPFAM" id="SSF54791">
    <property type="entry name" value="Eukaryotic type KH-domain (KH-domain type I)"/>
    <property type="match status" value="1"/>
</dbReference>
<evidence type="ECO:0000259" key="13">
    <source>
        <dbReference type="PROSITE" id="PS50071"/>
    </source>
</evidence>
<dbReference type="Gene3D" id="1.10.10.60">
    <property type="entry name" value="Homeodomain-like"/>
    <property type="match status" value="1"/>
</dbReference>
<proteinExistence type="inferred from homology"/>
<dbReference type="VEuPathDB" id="VectorBase:CSON001419"/>
<keyword evidence="3" id="KW-0698">rRNA processing</keyword>
<organism evidence="14">
    <name type="scientific">Culicoides sonorensis</name>
    <name type="common">Biting midge</name>
    <dbReference type="NCBI Taxonomy" id="179676"/>
    <lineage>
        <taxon>Eukaryota</taxon>
        <taxon>Metazoa</taxon>
        <taxon>Ecdysozoa</taxon>
        <taxon>Arthropoda</taxon>
        <taxon>Hexapoda</taxon>
        <taxon>Insecta</taxon>
        <taxon>Pterygota</taxon>
        <taxon>Neoptera</taxon>
        <taxon>Endopterygota</taxon>
        <taxon>Diptera</taxon>
        <taxon>Nematocera</taxon>
        <taxon>Chironomoidea</taxon>
        <taxon>Ceratopogonidae</taxon>
        <taxon>Ceratopogoninae</taxon>
        <taxon>Culicoides</taxon>
        <taxon>Monoculicoides</taxon>
    </lineage>
</organism>
<feature type="domain" description="Homeobox" evidence="13">
    <location>
        <begin position="1216"/>
        <end position="1276"/>
    </location>
</feature>
<dbReference type="Gene3D" id="3.80.10.10">
    <property type="entry name" value="Ribonuclease Inhibitor"/>
    <property type="match status" value="2"/>
</dbReference>
<dbReference type="InterPro" id="IPR048565">
    <property type="entry name" value="S1_RRP4"/>
</dbReference>
<dbReference type="InterPro" id="IPR003591">
    <property type="entry name" value="Leu-rich_rpt_typical-subtyp"/>
</dbReference>
<dbReference type="InterPro" id="IPR011335">
    <property type="entry name" value="Restrct_endonuc-II-like"/>
</dbReference>
<evidence type="ECO:0000256" key="9">
    <source>
        <dbReference type="ARBA" id="ARBA00023155"/>
    </source>
</evidence>
<dbReference type="GO" id="GO:0006364">
    <property type="term" value="P:rRNA processing"/>
    <property type="evidence" value="ECO:0007669"/>
    <property type="project" value="UniProtKB-KW"/>
</dbReference>
<dbReference type="Gene3D" id="2.40.50.100">
    <property type="match status" value="1"/>
</dbReference>
<evidence type="ECO:0000256" key="10">
    <source>
        <dbReference type="ARBA" id="ARBA00023242"/>
    </source>
</evidence>
<keyword evidence="4" id="KW-0433">Leucine-rich repeat</keyword>
<dbReference type="SUPFAM" id="SSF52980">
    <property type="entry name" value="Restriction endonuclease-like"/>
    <property type="match status" value="1"/>
</dbReference>
<dbReference type="SMART" id="SM00369">
    <property type="entry name" value="LRR_TYP"/>
    <property type="match status" value="7"/>
</dbReference>
<dbReference type="InterPro" id="IPR036612">
    <property type="entry name" value="KH_dom_type_1_sf"/>
</dbReference>
<evidence type="ECO:0000256" key="12">
    <source>
        <dbReference type="RuleBase" id="RU000682"/>
    </source>
</evidence>
<dbReference type="Pfam" id="PF00046">
    <property type="entry name" value="Homeodomain"/>
    <property type="match status" value="1"/>
</dbReference>
<dbReference type="InterPro" id="IPR017970">
    <property type="entry name" value="Homeobox_CS"/>
</dbReference>
<dbReference type="FunFam" id="3.80.10.10:FF:001164">
    <property type="entry name" value="GH01279p"/>
    <property type="match status" value="1"/>
</dbReference>
<keyword evidence="8 11" id="KW-0238">DNA-binding</keyword>
<dbReference type="GO" id="GO:0005634">
    <property type="term" value="C:nucleus"/>
    <property type="evidence" value="ECO:0007669"/>
    <property type="project" value="UniProtKB-SubCell"/>
</dbReference>
<dbReference type="Pfam" id="PF09588">
    <property type="entry name" value="YqaJ"/>
    <property type="match status" value="1"/>
</dbReference>
<dbReference type="SUPFAM" id="SSF46689">
    <property type="entry name" value="Homeodomain-like"/>
    <property type="match status" value="1"/>
</dbReference>
<dbReference type="InterPro" id="IPR012340">
    <property type="entry name" value="NA-bd_OB-fold"/>
</dbReference>
<keyword evidence="5" id="KW-0677">Repeat</keyword>
<dbReference type="GO" id="GO:0000981">
    <property type="term" value="F:DNA-binding transcription factor activity, RNA polymerase II-specific"/>
    <property type="evidence" value="ECO:0007669"/>
    <property type="project" value="InterPro"/>
</dbReference>
<dbReference type="SUPFAM" id="SSF52058">
    <property type="entry name" value="L domain-like"/>
    <property type="match status" value="1"/>
</dbReference>
<dbReference type="CDD" id="cd00086">
    <property type="entry name" value="homeodomain"/>
    <property type="match status" value="1"/>
</dbReference>
<dbReference type="PROSITE" id="PS51450">
    <property type="entry name" value="LRR"/>
    <property type="match status" value="2"/>
</dbReference>
<dbReference type="InterPro" id="IPR032675">
    <property type="entry name" value="LRR_dom_sf"/>
</dbReference>
<dbReference type="InterPro" id="IPR011604">
    <property type="entry name" value="PDDEXK-like_dom_sf"/>
</dbReference>
<evidence type="ECO:0000313" key="14">
    <source>
        <dbReference type="EMBL" id="SSX09795.1"/>
    </source>
</evidence>
<dbReference type="EMBL" id="UFQS01001210">
    <property type="protein sequence ID" value="SSX09795.1"/>
    <property type="molecule type" value="Genomic_DNA"/>
</dbReference>
<comment type="subcellular location">
    <subcellularLocation>
        <location evidence="1 11 12">Nucleus</location>
    </subcellularLocation>
</comment>
<dbReference type="PANTHER" id="PTHR39953">
    <property type="entry name" value="RE54151P"/>
    <property type="match status" value="1"/>
</dbReference>
<keyword evidence="9 11" id="KW-0371">Homeobox</keyword>
<dbReference type="SUPFAM" id="SSF50249">
    <property type="entry name" value="Nucleic acid-binding proteins"/>
    <property type="match status" value="1"/>
</dbReference>
<dbReference type="Pfam" id="PF13855">
    <property type="entry name" value="LRR_8"/>
    <property type="match status" value="2"/>
</dbReference>
<feature type="DNA-binding region" description="Homeobox" evidence="11">
    <location>
        <begin position="1218"/>
        <end position="1277"/>
    </location>
</feature>
<dbReference type="InterPro" id="IPR001611">
    <property type="entry name" value="Leu-rich_rpt"/>
</dbReference>
<dbReference type="InterPro" id="IPR001356">
    <property type="entry name" value="HD"/>
</dbReference>
<dbReference type="SMART" id="SM00389">
    <property type="entry name" value="HOX"/>
    <property type="match status" value="1"/>
</dbReference>
<dbReference type="Pfam" id="PF21266">
    <property type="entry name" value="S1_RRP4"/>
    <property type="match status" value="1"/>
</dbReference>
<dbReference type="CDD" id="cd05789">
    <property type="entry name" value="S1_Rrp4"/>
    <property type="match status" value="1"/>
</dbReference>
<evidence type="ECO:0000256" key="8">
    <source>
        <dbReference type="ARBA" id="ARBA00023125"/>
    </source>
</evidence>
<evidence type="ECO:0000256" key="6">
    <source>
        <dbReference type="ARBA" id="ARBA00022835"/>
    </source>
</evidence>
<evidence type="ECO:0000313" key="15">
    <source>
        <dbReference type="EMBL" id="SSX29518.1"/>
    </source>
</evidence>
<evidence type="ECO:0000256" key="1">
    <source>
        <dbReference type="ARBA" id="ARBA00004123"/>
    </source>
</evidence>
<dbReference type="PANTHER" id="PTHR39953:SF1">
    <property type="entry name" value="RE54151P"/>
    <property type="match status" value="1"/>
</dbReference>
<gene>
    <name evidence="14" type="primary">CSON001419</name>
</gene>
<reference evidence="14" key="1">
    <citation type="submission" date="2018-04" db="EMBL/GenBank/DDBJ databases">
        <authorList>
            <person name="Go L.Y."/>
            <person name="Mitchell J.A."/>
        </authorList>
    </citation>
    <scope>NUCLEOTIDE SEQUENCE</scope>
    <source>
        <tissue evidence="14">Whole organism</tissue>
    </source>
</reference>
<keyword evidence="10 11" id="KW-0539">Nucleus</keyword>
<reference evidence="15" key="2">
    <citation type="submission" date="2018-07" db="EMBL/GenBank/DDBJ databases">
        <authorList>
            <person name="Quirk P.G."/>
            <person name="Krulwich T.A."/>
        </authorList>
    </citation>
    <scope>NUCLEOTIDE SEQUENCE</scope>
</reference>
<dbReference type="PROSITE" id="PS50071">
    <property type="entry name" value="HOMEOBOX_2"/>
    <property type="match status" value="1"/>
</dbReference>
<evidence type="ECO:0000256" key="11">
    <source>
        <dbReference type="PROSITE-ProRule" id="PRU00108"/>
    </source>
</evidence>
<dbReference type="FunFam" id="2.40.50.140:FF:000038">
    <property type="entry name" value="Exosome complex component RRP4"/>
    <property type="match status" value="1"/>
</dbReference>
<accession>A0A336L7F3</accession>
<name>A0A336L7F3_CULSO</name>
<evidence type="ECO:0000256" key="7">
    <source>
        <dbReference type="ARBA" id="ARBA00022884"/>
    </source>
</evidence>
<comment type="similarity">
    <text evidence="2">Belongs to the RRP4 family.</text>
</comment>
<evidence type="ECO:0000256" key="4">
    <source>
        <dbReference type="ARBA" id="ARBA00022614"/>
    </source>
</evidence>
<dbReference type="Gene3D" id="3.90.320.10">
    <property type="match status" value="1"/>
</dbReference>
<keyword evidence="6" id="KW-0271">Exosome</keyword>
<dbReference type="GO" id="GO:0006281">
    <property type="term" value="P:DNA repair"/>
    <property type="evidence" value="ECO:0007669"/>
    <property type="project" value="UniProtKB-ARBA"/>
</dbReference>